<keyword evidence="3" id="KW-1185">Reference proteome</keyword>
<comment type="caution">
    <text evidence="2">The sequence shown here is derived from an EMBL/GenBank/DDBJ whole genome shotgun (WGS) entry which is preliminary data.</text>
</comment>
<dbReference type="PANTHER" id="PTHR30469">
    <property type="entry name" value="MULTIDRUG RESISTANCE PROTEIN MDTA"/>
    <property type="match status" value="1"/>
</dbReference>
<dbReference type="AlphaFoldDB" id="A0A840CKW3"/>
<feature type="coiled-coil region" evidence="1">
    <location>
        <begin position="119"/>
        <end position="153"/>
    </location>
</feature>
<evidence type="ECO:0000313" key="3">
    <source>
        <dbReference type="Proteomes" id="UP000585681"/>
    </source>
</evidence>
<protein>
    <submittedName>
        <fullName evidence="2">Multidrug resistance efflux pump</fullName>
    </submittedName>
</protein>
<dbReference type="Gene3D" id="1.10.287.470">
    <property type="entry name" value="Helix hairpin bin"/>
    <property type="match status" value="1"/>
</dbReference>
<gene>
    <name evidence="2" type="ORF">GGR17_002526</name>
</gene>
<dbReference type="Gene3D" id="2.40.50.100">
    <property type="match status" value="1"/>
</dbReference>
<proteinExistence type="predicted"/>
<dbReference type="GO" id="GO:1990281">
    <property type="term" value="C:efflux pump complex"/>
    <property type="evidence" value="ECO:0007669"/>
    <property type="project" value="TreeGrafter"/>
</dbReference>
<organism evidence="2 3">
    <name type="scientific">Actibacterium naphthalenivorans</name>
    <dbReference type="NCBI Taxonomy" id="1614693"/>
    <lineage>
        <taxon>Bacteria</taxon>
        <taxon>Pseudomonadati</taxon>
        <taxon>Pseudomonadota</taxon>
        <taxon>Alphaproteobacteria</taxon>
        <taxon>Rhodobacterales</taxon>
        <taxon>Roseobacteraceae</taxon>
        <taxon>Actibacterium</taxon>
    </lineage>
</organism>
<keyword evidence="1" id="KW-0175">Coiled coil</keyword>
<dbReference type="Gene3D" id="2.40.420.20">
    <property type="match status" value="1"/>
</dbReference>
<name>A0A840CKW3_9RHOB</name>
<evidence type="ECO:0000313" key="2">
    <source>
        <dbReference type="EMBL" id="MBB4022707.1"/>
    </source>
</evidence>
<dbReference type="Proteomes" id="UP000585681">
    <property type="component" value="Unassembled WGS sequence"/>
</dbReference>
<dbReference type="RefSeq" id="WP_054539864.1">
    <property type="nucleotide sequence ID" value="NZ_JACIEQ010000003.1"/>
</dbReference>
<dbReference type="GO" id="GO:0015562">
    <property type="term" value="F:efflux transmembrane transporter activity"/>
    <property type="evidence" value="ECO:0007669"/>
    <property type="project" value="TreeGrafter"/>
</dbReference>
<dbReference type="EMBL" id="JACIEQ010000003">
    <property type="protein sequence ID" value="MBB4022707.1"/>
    <property type="molecule type" value="Genomic_DNA"/>
</dbReference>
<accession>A0A840CKW3</accession>
<dbReference type="SUPFAM" id="SSF111369">
    <property type="entry name" value="HlyD-like secretion proteins"/>
    <property type="match status" value="2"/>
</dbReference>
<dbReference type="Gene3D" id="2.40.30.170">
    <property type="match status" value="1"/>
</dbReference>
<evidence type="ECO:0000256" key="1">
    <source>
        <dbReference type="SAM" id="Coils"/>
    </source>
</evidence>
<dbReference type="PANTHER" id="PTHR30469:SF15">
    <property type="entry name" value="HLYD FAMILY OF SECRETION PROTEINS"/>
    <property type="match status" value="1"/>
</dbReference>
<reference evidence="2" key="1">
    <citation type="submission" date="2020-08" db="EMBL/GenBank/DDBJ databases">
        <title>Genomic Encyclopedia of Type Strains, Phase IV (KMG-IV): sequencing the most valuable type-strain genomes for metagenomic binning, comparative biology and taxonomic classification.</title>
        <authorList>
            <person name="Goeker M."/>
        </authorList>
    </citation>
    <scope>NUCLEOTIDE SEQUENCE [LARGE SCALE GENOMIC DNA]</scope>
    <source>
        <strain evidence="2">DSM 105040</strain>
    </source>
</reference>
<sequence>MRFLRRSLVGLFLLAATLGLLTFAGQSVYSALVTRWAEQEPARPARERVFAVNVVPVRAQDVAPVLTAFGQVRSRRTLDLRAKAAGTVVVLSDGFEEGGRVDAGQLLFRVDPADAQSAVEVARADLSEAEAELRDAERALVLARDDLAAAQEQAALRTRALERQQSLQERGFATDALVEEAELAAASAQQSVVSRRQLLASAESRLDQAGTQLSRERINLAEAERRLADTELYAEYSGTLSEVSIVEGGLVAHNEQVARLIDPDDLEVSFRISTPQYLNLLDESGALVPAPVAVTLDAYGADLVAPGVITRESAAVAEGQTGRLLFARLEQAKGFRPGDFVTVRVEEPVLGDVAVLPSTALDAANTVLVLAGDERLEQVGVTLLRRQGNDVIVRAPGLYGQEVVAERSPLLGAGIKVRPVRPEASADGALAVPEMVELSPERRAQLIAFIEASQFMPPEAKERVLAQLTQDRVPAVTVERIESRMGG</sequence>